<protein>
    <submittedName>
        <fullName evidence="1">Uncharacterized protein</fullName>
    </submittedName>
</protein>
<reference evidence="1 2" key="1">
    <citation type="submission" date="2019-04" db="EMBL/GenBank/DDBJ databases">
        <title>Novel bacteriophages capable of disrupting biofilms from clinical strains of Aeromonas hydrophila with intrinsic antibiotic resistance.</title>
        <authorList>
            <person name="Kabwe M."/>
            <person name="Brown T.L."/>
            <person name="Speirs L."/>
            <person name="Ku H."/>
            <person name="Leach M."/>
            <person name="Chan H.T."/>
            <person name="Petrovski S."/>
            <person name="Lock P."/>
            <person name="Tucci J."/>
        </authorList>
    </citation>
    <scope>NUCLEOTIDE SEQUENCE [LARGE SCALE GENOMIC DNA]</scope>
</reference>
<gene>
    <name evidence="1" type="ORF">LAh7_17</name>
</gene>
<proteinExistence type="predicted"/>
<name>A0A514A0B0_9CAUD</name>
<evidence type="ECO:0000313" key="1">
    <source>
        <dbReference type="EMBL" id="QDH46672.1"/>
    </source>
</evidence>
<dbReference type="Proteomes" id="UP000318298">
    <property type="component" value="Segment"/>
</dbReference>
<evidence type="ECO:0000313" key="2">
    <source>
        <dbReference type="Proteomes" id="UP000318298"/>
    </source>
</evidence>
<accession>A0A514A0B0</accession>
<keyword evidence="2" id="KW-1185">Reference proteome</keyword>
<sequence>MITKSPQYVSRTAAGKQISAWAVVRKSGPHAGDVAAKVSAHYSDARVLVNVSDVEGFKSATGQRLETALSCLIVDGVRMFDHCDRPEDGDKWLKKAAAIYKKYTLPELPNLGISSEGMPWAEYVAECRKRATPEYLAVAKLRNEIKAERAAAMQKLEDQIAARGMRFANGDDNGPRDIYYISGLDRLAAMGYTVAQII</sequence>
<organism evidence="1 2">
    <name type="scientific">Aeromonas phage LAh_7</name>
    <dbReference type="NCBI Taxonomy" id="2591031"/>
    <lineage>
        <taxon>Viruses</taxon>
        <taxon>Duplodnaviria</taxon>
        <taxon>Heunggongvirae</taxon>
        <taxon>Uroviricota</taxon>
        <taxon>Caudoviricetes</taxon>
        <taxon>Casjensviridae</taxon>
        <taxon>Sharonstreetvirus</taxon>
        <taxon>Sharonstreetvirus LAh7</taxon>
    </lineage>
</organism>
<dbReference type="EMBL" id="MK838113">
    <property type="protein sequence ID" value="QDH46672.1"/>
    <property type="molecule type" value="Genomic_DNA"/>
</dbReference>